<evidence type="ECO:0000256" key="2">
    <source>
        <dbReference type="ARBA" id="ARBA00022801"/>
    </source>
</evidence>
<dbReference type="InterPro" id="IPR010982">
    <property type="entry name" value="Lambda_DNA-bd_dom_sf"/>
</dbReference>
<dbReference type="Gene3D" id="1.10.260.40">
    <property type="entry name" value="lambda repressor-like DNA-binding domains"/>
    <property type="match status" value="1"/>
</dbReference>
<name>A0AAW4W405_9FIRM</name>
<dbReference type="InterPro" id="IPR036286">
    <property type="entry name" value="LexA/Signal_pep-like_sf"/>
</dbReference>
<keyword evidence="3" id="KW-0805">Transcription regulation</keyword>
<dbReference type="PANTHER" id="PTHR40661">
    <property type="match status" value="1"/>
</dbReference>
<dbReference type="InterPro" id="IPR019756">
    <property type="entry name" value="Pept_S26A_signal_pept_1_Ser-AS"/>
</dbReference>
<dbReference type="InterPro" id="IPR001387">
    <property type="entry name" value="Cro/C1-type_HTH"/>
</dbReference>
<dbReference type="Pfam" id="PF00717">
    <property type="entry name" value="Peptidase_S24"/>
    <property type="match status" value="1"/>
</dbReference>
<dbReference type="Proteomes" id="UP001298753">
    <property type="component" value="Unassembled WGS sequence"/>
</dbReference>
<dbReference type="Gene3D" id="2.10.109.10">
    <property type="entry name" value="Umud Fragment, subunit A"/>
    <property type="match status" value="1"/>
</dbReference>
<sequence length="218" mass="24034">MGNISSVLKAKRKELGLTLAQIAEKIGVTEATVQRWESGNIKSLRHERIAKLADILGVTPSVLMGWDEPTAPTLPSPTITEDTVTFPVITSVAAHYDGVSIDESAAGEKIEVPRAYLKGRKAEDFCAMRVRGDSMYPAFQNGDIVLVLRQSTMNHSGEIGVISYGDDEMTIKRINYVDGEDWLKLVPLNPAYPPRRIEGVDLESCHIIGIPQVLIREY</sequence>
<dbReference type="GO" id="GO:0004252">
    <property type="term" value="F:serine-type endopeptidase activity"/>
    <property type="evidence" value="ECO:0007669"/>
    <property type="project" value="InterPro"/>
</dbReference>
<dbReference type="GeneID" id="98659248"/>
<dbReference type="PROSITE" id="PS00501">
    <property type="entry name" value="SPASE_I_1"/>
    <property type="match status" value="1"/>
</dbReference>
<keyword evidence="8" id="KW-1185">Reference proteome</keyword>
<dbReference type="GO" id="GO:0003677">
    <property type="term" value="F:DNA binding"/>
    <property type="evidence" value="ECO:0007669"/>
    <property type="project" value="UniProtKB-KW"/>
</dbReference>
<keyword evidence="2" id="KW-0378">Hydrolase</keyword>
<dbReference type="CDD" id="cd00093">
    <property type="entry name" value="HTH_XRE"/>
    <property type="match status" value="1"/>
</dbReference>
<dbReference type="GO" id="GO:0006508">
    <property type="term" value="P:proteolysis"/>
    <property type="evidence" value="ECO:0007669"/>
    <property type="project" value="UniProtKB-KW"/>
</dbReference>
<dbReference type="SUPFAM" id="SSF47413">
    <property type="entry name" value="lambda repressor-like DNA-binding domains"/>
    <property type="match status" value="1"/>
</dbReference>
<dbReference type="RefSeq" id="WP_117752406.1">
    <property type="nucleotide sequence ID" value="NZ_JAJEPX010000083.1"/>
</dbReference>
<keyword evidence="1" id="KW-0645">Protease</keyword>
<keyword evidence="4" id="KW-0238">DNA-binding</keyword>
<evidence type="ECO:0000256" key="5">
    <source>
        <dbReference type="ARBA" id="ARBA00023163"/>
    </source>
</evidence>
<evidence type="ECO:0000313" key="7">
    <source>
        <dbReference type="EMBL" id="MCC2177946.1"/>
    </source>
</evidence>
<proteinExistence type="predicted"/>
<evidence type="ECO:0000256" key="4">
    <source>
        <dbReference type="ARBA" id="ARBA00023125"/>
    </source>
</evidence>
<feature type="domain" description="HTH cro/C1-type" evidence="6">
    <location>
        <begin position="8"/>
        <end position="63"/>
    </location>
</feature>
<accession>A0AAW4W405</accession>
<dbReference type="CDD" id="cd06462">
    <property type="entry name" value="Peptidase_S24_S26"/>
    <property type="match status" value="1"/>
</dbReference>
<keyword evidence="5" id="KW-0804">Transcription</keyword>
<dbReference type="Pfam" id="PF01381">
    <property type="entry name" value="HTH_3"/>
    <property type="match status" value="1"/>
</dbReference>
<dbReference type="PROSITE" id="PS50943">
    <property type="entry name" value="HTH_CROC1"/>
    <property type="match status" value="1"/>
</dbReference>
<evidence type="ECO:0000256" key="3">
    <source>
        <dbReference type="ARBA" id="ARBA00023015"/>
    </source>
</evidence>
<protein>
    <submittedName>
        <fullName evidence="7">Helix-turn-helix domain-containing protein</fullName>
    </submittedName>
</protein>
<evidence type="ECO:0000313" key="8">
    <source>
        <dbReference type="Proteomes" id="UP001298753"/>
    </source>
</evidence>
<dbReference type="SUPFAM" id="SSF51306">
    <property type="entry name" value="LexA/Signal peptidase"/>
    <property type="match status" value="1"/>
</dbReference>
<dbReference type="EMBL" id="JAJEPX010000083">
    <property type="protein sequence ID" value="MCC2177946.1"/>
    <property type="molecule type" value="Genomic_DNA"/>
</dbReference>
<reference evidence="7 8" key="1">
    <citation type="submission" date="2021-10" db="EMBL/GenBank/DDBJ databases">
        <title>Anaerobic single-cell dispensing facilitates the cultivation of human gut bacteria.</title>
        <authorList>
            <person name="Afrizal A."/>
        </authorList>
    </citation>
    <scope>NUCLEOTIDE SEQUENCE [LARGE SCALE GENOMIC DNA]</scope>
    <source>
        <strain evidence="7 8">CLA-AA-H270</strain>
    </source>
</reference>
<evidence type="ECO:0000259" key="6">
    <source>
        <dbReference type="PROSITE" id="PS50943"/>
    </source>
</evidence>
<dbReference type="PANTHER" id="PTHR40661:SF3">
    <property type="entry name" value="FELS-1 PROPHAGE TRANSCRIPTIONAL REGULATOR"/>
    <property type="match status" value="1"/>
</dbReference>
<organism evidence="7 8">
    <name type="scientific">Agathobaculum butyriciproducens</name>
    <dbReference type="NCBI Taxonomy" id="1628085"/>
    <lineage>
        <taxon>Bacteria</taxon>
        <taxon>Bacillati</taxon>
        <taxon>Bacillota</taxon>
        <taxon>Clostridia</taxon>
        <taxon>Eubacteriales</taxon>
        <taxon>Butyricicoccaceae</taxon>
        <taxon>Agathobaculum</taxon>
    </lineage>
</organism>
<dbReference type="InterPro" id="IPR015927">
    <property type="entry name" value="Peptidase_S24_S26A/B/C"/>
</dbReference>
<dbReference type="AlphaFoldDB" id="A0AAW4W405"/>
<dbReference type="SMART" id="SM00530">
    <property type="entry name" value="HTH_XRE"/>
    <property type="match status" value="1"/>
</dbReference>
<evidence type="ECO:0000256" key="1">
    <source>
        <dbReference type="ARBA" id="ARBA00022670"/>
    </source>
</evidence>
<comment type="caution">
    <text evidence="7">The sequence shown here is derived from an EMBL/GenBank/DDBJ whole genome shotgun (WGS) entry which is preliminary data.</text>
</comment>
<gene>
    <name evidence="7" type="ORF">LKD22_12585</name>
</gene>
<dbReference type="GO" id="GO:0016020">
    <property type="term" value="C:membrane"/>
    <property type="evidence" value="ECO:0007669"/>
    <property type="project" value="InterPro"/>
</dbReference>